<dbReference type="EMBL" id="CP147846">
    <property type="protein sequence ID" value="WXG69230.1"/>
    <property type="molecule type" value="Genomic_DNA"/>
</dbReference>
<feature type="transmembrane region" description="Helical" evidence="5">
    <location>
        <begin position="64"/>
        <end position="88"/>
    </location>
</feature>
<gene>
    <name evidence="7" type="ORF">WDS16_01300</name>
</gene>
<evidence type="ECO:0000256" key="3">
    <source>
        <dbReference type="ARBA" id="ARBA00022741"/>
    </source>
</evidence>
<dbReference type="SMART" id="SM00382">
    <property type="entry name" value="AAA"/>
    <property type="match status" value="2"/>
</dbReference>
<sequence length="680" mass="70615">MTDSPADATTRTALTPAELATAAVMSSFTVGLSVVAMVVPMATALQIVAAVPMAVVAQRHRTRALVAAAAAGVLVAFAVAGTTTAFTVGMSALLGGLVGRSKRKKQGLLSVLATSAVVGPAIGLVSVGILFLLTPLRELFLRTIENTVEGVARLMSRAEILVSPADVLRGSVGAILDNWWWWILGTTSLSIIVGALFTWLILGAVLDRLATIPVVEHLPTSGAGTVAPLPLQLTGVGFRYGESRTAALTDINLTVDFGEFIAVVGHNGSGKSTLARILAGRAPTSGHVARPGVAGLGLIGGTAVVSQRPESQVLGSRVSDDVVWGLPPGHELDVDALLAEVGLTGMGDRDTSSLSGGQLQRLAVASALARQPALLIADEATAMIDAEGRTTLVALLAALPKRHRMSVVLVTHQELETTAADRVIHLHSGVQVDHVPEWMRAPLTGSARPLHSGSHQRTGPALMHLRGIAHTYNRRTPWSQRALDGVDLTIATGDGILILGGNGSGKSTLAWVLAGLTKPSEGSAEFNGSDISRNVGAVGLAFQHSRLQLQRRTVAEDIESAGGPEVGSAAVSRAMDAVGLDRLLAGREIDSLSGGQMRRVVIAGLVVNKPRILVLDEPLAGLDPPGRTEITEVLGTLRRQGIAVVVISHDIDGMDRICDRTITLDTGRIVSELATPGVPS</sequence>
<proteinExistence type="inferred from homology"/>
<dbReference type="InterPro" id="IPR003593">
    <property type="entry name" value="AAA+_ATPase"/>
</dbReference>
<evidence type="ECO:0000259" key="6">
    <source>
        <dbReference type="PROSITE" id="PS50893"/>
    </source>
</evidence>
<dbReference type="Pfam" id="PF00005">
    <property type="entry name" value="ABC_tran"/>
    <property type="match status" value="2"/>
</dbReference>
<dbReference type="Gene3D" id="3.40.50.300">
    <property type="entry name" value="P-loop containing nucleotide triphosphate hydrolases"/>
    <property type="match status" value="2"/>
</dbReference>
<name>A0ABZ2PLT6_9NOCA</name>
<dbReference type="CDD" id="cd03225">
    <property type="entry name" value="ABC_cobalt_CbiO_domain1"/>
    <property type="match status" value="2"/>
</dbReference>
<dbReference type="InterPro" id="IPR017871">
    <property type="entry name" value="ABC_transporter-like_CS"/>
</dbReference>
<dbReference type="RefSeq" id="WP_338889906.1">
    <property type="nucleotide sequence ID" value="NZ_CP147846.1"/>
</dbReference>
<evidence type="ECO:0000256" key="2">
    <source>
        <dbReference type="ARBA" id="ARBA00022448"/>
    </source>
</evidence>
<dbReference type="InterPro" id="IPR003439">
    <property type="entry name" value="ABC_transporter-like_ATP-bd"/>
</dbReference>
<dbReference type="InterPro" id="IPR027417">
    <property type="entry name" value="P-loop_NTPase"/>
</dbReference>
<evidence type="ECO:0000313" key="7">
    <source>
        <dbReference type="EMBL" id="WXG69230.1"/>
    </source>
</evidence>
<accession>A0ABZ2PLT6</accession>
<reference evidence="7 8" key="1">
    <citation type="submission" date="2024-03" db="EMBL/GenBank/DDBJ databases">
        <title>Natural products discovery in diverse microorganisms through a two-stage MS feature dereplication strategy.</title>
        <authorList>
            <person name="Zhang R."/>
        </authorList>
    </citation>
    <scope>NUCLEOTIDE SEQUENCE [LARGE SCALE GENOMIC DNA]</scope>
    <source>
        <strain evidence="7 8">18930</strain>
    </source>
</reference>
<keyword evidence="5" id="KW-0812">Transmembrane</keyword>
<comment type="similarity">
    <text evidence="1">Belongs to the ABC transporter superfamily.</text>
</comment>
<dbReference type="PANTHER" id="PTHR43553">
    <property type="entry name" value="HEAVY METAL TRANSPORTER"/>
    <property type="match status" value="1"/>
</dbReference>
<evidence type="ECO:0000256" key="5">
    <source>
        <dbReference type="SAM" id="Phobius"/>
    </source>
</evidence>
<organism evidence="7 8">
    <name type="scientific">Rhodococcus sovatensis</name>
    <dbReference type="NCBI Taxonomy" id="1805840"/>
    <lineage>
        <taxon>Bacteria</taxon>
        <taxon>Bacillati</taxon>
        <taxon>Actinomycetota</taxon>
        <taxon>Actinomycetes</taxon>
        <taxon>Mycobacteriales</taxon>
        <taxon>Nocardiaceae</taxon>
        <taxon>Rhodococcus</taxon>
    </lineage>
</organism>
<dbReference type="PROSITE" id="PS00211">
    <property type="entry name" value="ABC_TRANSPORTER_1"/>
    <property type="match status" value="2"/>
</dbReference>
<feature type="transmembrane region" description="Helical" evidence="5">
    <location>
        <begin position="34"/>
        <end position="57"/>
    </location>
</feature>
<keyword evidence="8" id="KW-1185">Reference proteome</keyword>
<feature type="transmembrane region" description="Helical" evidence="5">
    <location>
        <begin position="108"/>
        <end position="133"/>
    </location>
</feature>
<dbReference type="PROSITE" id="PS50893">
    <property type="entry name" value="ABC_TRANSPORTER_2"/>
    <property type="match status" value="2"/>
</dbReference>
<dbReference type="SUPFAM" id="SSF52540">
    <property type="entry name" value="P-loop containing nucleoside triphosphate hydrolases"/>
    <property type="match status" value="2"/>
</dbReference>
<dbReference type="InterPro" id="IPR015856">
    <property type="entry name" value="ABC_transpr_CbiO/EcfA_su"/>
</dbReference>
<feature type="transmembrane region" description="Helical" evidence="5">
    <location>
        <begin position="179"/>
        <end position="202"/>
    </location>
</feature>
<dbReference type="Proteomes" id="UP001432000">
    <property type="component" value="Chromosome"/>
</dbReference>
<evidence type="ECO:0000256" key="1">
    <source>
        <dbReference type="ARBA" id="ARBA00005417"/>
    </source>
</evidence>
<keyword evidence="5" id="KW-1133">Transmembrane helix</keyword>
<keyword evidence="2" id="KW-0813">Transport</keyword>
<keyword evidence="3" id="KW-0547">Nucleotide-binding</keyword>
<evidence type="ECO:0000256" key="4">
    <source>
        <dbReference type="ARBA" id="ARBA00022840"/>
    </source>
</evidence>
<feature type="domain" description="ABC transporter" evidence="6">
    <location>
        <begin position="231"/>
        <end position="453"/>
    </location>
</feature>
<protein>
    <submittedName>
        <fullName evidence="7">ATP-binding cassette domain-containing protein</fullName>
    </submittedName>
</protein>
<keyword evidence="5" id="KW-0472">Membrane</keyword>
<dbReference type="GO" id="GO:0005524">
    <property type="term" value="F:ATP binding"/>
    <property type="evidence" value="ECO:0007669"/>
    <property type="project" value="UniProtKB-KW"/>
</dbReference>
<evidence type="ECO:0000313" key="8">
    <source>
        <dbReference type="Proteomes" id="UP001432000"/>
    </source>
</evidence>
<feature type="domain" description="ABC transporter" evidence="6">
    <location>
        <begin position="463"/>
        <end position="680"/>
    </location>
</feature>
<keyword evidence="4 7" id="KW-0067">ATP-binding</keyword>
<dbReference type="InterPro" id="IPR050095">
    <property type="entry name" value="ECF_ABC_transporter_ATP-bd"/>
</dbReference>